<dbReference type="GO" id="GO:0016791">
    <property type="term" value="F:phosphatase activity"/>
    <property type="evidence" value="ECO:0007669"/>
    <property type="project" value="TreeGrafter"/>
</dbReference>
<comment type="caution">
    <text evidence="1">The sequence shown here is derived from an EMBL/GenBank/DDBJ whole genome shotgun (WGS) entry which is preliminary data.</text>
</comment>
<reference evidence="1 2" key="1">
    <citation type="submission" date="2018-10" db="EMBL/GenBank/DDBJ databases">
        <title>Isolation, diversity and antifungal activity of actinobacteria from wheat.</title>
        <authorList>
            <person name="Han C."/>
        </authorList>
    </citation>
    <scope>NUCLEOTIDE SEQUENCE [LARGE SCALE GENOMIC DNA]</scope>
    <source>
        <strain evidence="1 2">NEAU-YY56</strain>
    </source>
</reference>
<dbReference type="Pfam" id="PF08282">
    <property type="entry name" value="Hydrolase_3"/>
    <property type="match status" value="1"/>
</dbReference>
<organism evidence="1 2">
    <name type="scientific">Cellulomonas triticagri</name>
    <dbReference type="NCBI Taxonomy" id="2483352"/>
    <lineage>
        <taxon>Bacteria</taxon>
        <taxon>Bacillati</taxon>
        <taxon>Actinomycetota</taxon>
        <taxon>Actinomycetes</taxon>
        <taxon>Micrococcales</taxon>
        <taxon>Cellulomonadaceae</taxon>
        <taxon>Cellulomonas</taxon>
    </lineage>
</organism>
<dbReference type="GO" id="GO:0005829">
    <property type="term" value="C:cytosol"/>
    <property type="evidence" value="ECO:0007669"/>
    <property type="project" value="TreeGrafter"/>
</dbReference>
<dbReference type="RefSeq" id="WP_122150128.1">
    <property type="nucleotide sequence ID" value="NZ_RFFI01000086.1"/>
</dbReference>
<dbReference type="GO" id="GO:0000287">
    <property type="term" value="F:magnesium ion binding"/>
    <property type="evidence" value="ECO:0007669"/>
    <property type="project" value="TreeGrafter"/>
</dbReference>
<dbReference type="AlphaFoldDB" id="A0A3M2J4T9"/>
<dbReference type="InterPro" id="IPR036412">
    <property type="entry name" value="HAD-like_sf"/>
</dbReference>
<protein>
    <submittedName>
        <fullName evidence="1">Cof-type HAD-IIB family hydrolase</fullName>
    </submittedName>
</protein>
<name>A0A3M2J4T9_9CELL</name>
<evidence type="ECO:0000313" key="1">
    <source>
        <dbReference type="EMBL" id="RMI06930.1"/>
    </source>
</evidence>
<dbReference type="NCBIfam" id="TIGR00099">
    <property type="entry name" value="Cof-subfamily"/>
    <property type="match status" value="1"/>
</dbReference>
<dbReference type="NCBIfam" id="TIGR01484">
    <property type="entry name" value="HAD-SF-IIB"/>
    <property type="match status" value="1"/>
</dbReference>
<keyword evidence="1" id="KW-0378">Hydrolase</keyword>
<evidence type="ECO:0000313" key="2">
    <source>
        <dbReference type="Proteomes" id="UP000269289"/>
    </source>
</evidence>
<dbReference type="InterPro" id="IPR000150">
    <property type="entry name" value="Cof"/>
</dbReference>
<proteinExistence type="predicted"/>
<dbReference type="Proteomes" id="UP000269289">
    <property type="component" value="Unassembled WGS sequence"/>
</dbReference>
<keyword evidence="2" id="KW-1185">Reference proteome</keyword>
<dbReference type="OrthoDB" id="3180855at2"/>
<dbReference type="PANTHER" id="PTHR10000:SF25">
    <property type="entry name" value="PHOSPHATASE YKRA-RELATED"/>
    <property type="match status" value="1"/>
</dbReference>
<dbReference type="InterPro" id="IPR023214">
    <property type="entry name" value="HAD_sf"/>
</dbReference>
<accession>A0A3M2J4T9</accession>
<dbReference type="Gene3D" id="3.30.1240.10">
    <property type="match status" value="1"/>
</dbReference>
<dbReference type="EMBL" id="RFFI01000086">
    <property type="protein sequence ID" value="RMI06930.1"/>
    <property type="molecule type" value="Genomic_DNA"/>
</dbReference>
<dbReference type="PANTHER" id="PTHR10000">
    <property type="entry name" value="PHOSPHOSERINE PHOSPHATASE"/>
    <property type="match status" value="1"/>
</dbReference>
<sequence>MPNVTSPQPKIVFLDVDGTFADHGVVPPGHVAAVRAARAAGHRVLLCTGRPMSMLPEHILGVGFDGVVASAGGWVEVDGQVLRDQRFPADVAAHVVEVLDAHDAAYVLEAPRALYGRPGVDERLRRLLAGHVRDPETGDARPPSILAGLEMRDDLASCSFAKVTFFDSRTPWHELGAELGPEVGILPSSVAARGESSGEVYLAGVHKAVGIEAVTAHLGLAREDVIAFGDGMNDVEMLEHAGVGVAIEGADPQVLAAADRVAAGPQHEGLVPAFRDLGLIP</sequence>
<dbReference type="InterPro" id="IPR006379">
    <property type="entry name" value="HAD-SF_hydro_IIB"/>
</dbReference>
<gene>
    <name evidence="1" type="ORF">EBM89_14490</name>
</gene>
<dbReference type="SUPFAM" id="SSF56784">
    <property type="entry name" value="HAD-like"/>
    <property type="match status" value="1"/>
</dbReference>
<dbReference type="Gene3D" id="3.40.50.1000">
    <property type="entry name" value="HAD superfamily/HAD-like"/>
    <property type="match status" value="1"/>
</dbReference>